<dbReference type="InterPro" id="IPR001314">
    <property type="entry name" value="Peptidase_S1A"/>
</dbReference>
<evidence type="ECO:0000256" key="1">
    <source>
        <dbReference type="ARBA" id="ARBA00023157"/>
    </source>
</evidence>
<evidence type="ECO:0000259" key="4">
    <source>
        <dbReference type="PROSITE" id="PS50240"/>
    </source>
</evidence>
<gene>
    <name evidence="5" type="ORF">XYLVIOL_LOCUS684</name>
</gene>
<organism evidence="5 6">
    <name type="scientific">Xylocopa violacea</name>
    <name type="common">Violet carpenter bee</name>
    <name type="synonym">Apis violacea</name>
    <dbReference type="NCBI Taxonomy" id="135666"/>
    <lineage>
        <taxon>Eukaryota</taxon>
        <taxon>Metazoa</taxon>
        <taxon>Ecdysozoa</taxon>
        <taxon>Arthropoda</taxon>
        <taxon>Hexapoda</taxon>
        <taxon>Insecta</taxon>
        <taxon>Pterygota</taxon>
        <taxon>Neoptera</taxon>
        <taxon>Endopterygota</taxon>
        <taxon>Hymenoptera</taxon>
        <taxon>Apocrita</taxon>
        <taxon>Aculeata</taxon>
        <taxon>Apoidea</taxon>
        <taxon>Anthophila</taxon>
        <taxon>Apidae</taxon>
        <taxon>Xylocopa</taxon>
        <taxon>Xylocopa</taxon>
    </lineage>
</organism>
<sequence length="469" mass="54041">MLLYILFFLMLINLGQYKGILLKGKRAQNGQFPWLIQFQTIAPCGGVLLSPDWVLTAAQCVQDKRNSIILFATGLNDTDSKQMVPVKATYIYPTYEAYSILPDRDHNIALLKLTKPFDMCRNKVMLPNVVPVKYDDDYKLCLIFGWQSYVSPSSKVLAKPIQYEEVILNSWKMCTYMIKINTNYTNVFCTMVELKNEMKACAGNPGTPVVCQKHNHETALVGIASWTNFSLECGDLPTYLDLAPFKMWISDLVFNNKVTEEWKNNIKLNGNSYITKDNVNTHDSSSNTSDLLQLISRISYRTKDMEVQLHNSSGTSIKYQDTSTENMNKSYLWNKLYRSISNNFNYKNVSSSDDYYETSYADVAQEPTSDIYKYKEIGSSQYNNETESLNKQMQFSTINKALSCNDQESNKLTVRQSKDEVEIFDFELLLPFNFEDMATSNSNTIIAYPNKLYFHSVFWYLYIMYSICI</sequence>
<dbReference type="PRINTS" id="PR00722">
    <property type="entry name" value="CHYMOTRYPSIN"/>
</dbReference>
<dbReference type="Gene3D" id="2.40.10.10">
    <property type="entry name" value="Trypsin-like serine proteases"/>
    <property type="match status" value="1"/>
</dbReference>
<comment type="caution">
    <text evidence="5">The sequence shown here is derived from an EMBL/GenBank/DDBJ whole genome shotgun (WGS) entry which is preliminary data.</text>
</comment>
<evidence type="ECO:0000256" key="3">
    <source>
        <dbReference type="SAM" id="SignalP"/>
    </source>
</evidence>
<dbReference type="SMART" id="SM00020">
    <property type="entry name" value="Tryp_SPc"/>
    <property type="match status" value="1"/>
</dbReference>
<keyword evidence="3" id="KW-0732">Signal</keyword>
<evidence type="ECO:0000256" key="2">
    <source>
        <dbReference type="ARBA" id="ARBA00024195"/>
    </source>
</evidence>
<comment type="similarity">
    <text evidence="2">Belongs to the peptidase S1 family. CLIP subfamily.</text>
</comment>
<keyword evidence="1" id="KW-1015">Disulfide bond</keyword>
<dbReference type="SUPFAM" id="SSF50494">
    <property type="entry name" value="Trypsin-like serine proteases"/>
    <property type="match status" value="1"/>
</dbReference>
<dbReference type="InterPro" id="IPR009003">
    <property type="entry name" value="Peptidase_S1_PA"/>
</dbReference>
<dbReference type="PROSITE" id="PS50240">
    <property type="entry name" value="TRYPSIN_DOM"/>
    <property type="match status" value="1"/>
</dbReference>
<protein>
    <recommendedName>
        <fullName evidence="4">Peptidase S1 domain-containing protein</fullName>
    </recommendedName>
</protein>
<dbReference type="InterPro" id="IPR051487">
    <property type="entry name" value="Ser/Thr_Proteases_Immune/Dev"/>
</dbReference>
<dbReference type="Pfam" id="PF00089">
    <property type="entry name" value="Trypsin"/>
    <property type="match status" value="1"/>
</dbReference>
<evidence type="ECO:0000313" key="6">
    <source>
        <dbReference type="Proteomes" id="UP001642520"/>
    </source>
</evidence>
<dbReference type="PANTHER" id="PTHR24256">
    <property type="entry name" value="TRYPTASE-RELATED"/>
    <property type="match status" value="1"/>
</dbReference>
<feature type="chain" id="PRO_5046575756" description="Peptidase S1 domain-containing protein" evidence="3">
    <location>
        <begin position="18"/>
        <end position="469"/>
    </location>
</feature>
<accession>A0ABP1N0D8</accession>
<dbReference type="EMBL" id="CAXAJV020001281">
    <property type="protein sequence ID" value="CAL7933846.1"/>
    <property type="molecule type" value="Genomic_DNA"/>
</dbReference>
<dbReference type="Proteomes" id="UP001642520">
    <property type="component" value="Unassembled WGS sequence"/>
</dbReference>
<feature type="domain" description="Peptidase S1" evidence="4">
    <location>
        <begin position="21"/>
        <end position="254"/>
    </location>
</feature>
<evidence type="ECO:0000313" key="5">
    <source>
        <dbReference type="EMBL" id="CAL7933846.1"/>
    </source>
</evidence>
<dbReference type="InterPro" id="IPR001254">
    <property type="entry name" value="Trypsin_dom"/>
</dbReference>
<dbReference type="InterPro" id="IPR043504">
    <property type="entry name" value="Peptidase_S1_PA_chymotrypsin"/>
</dbReference>
<reference evidence="5 6" key="1">
    <citation type="submission" date="2024-08" db="EMBL/GenBank/DDBJ databases">
        <authorList>
            <person name="Will J Nash"/>
            <person name="Angela Man"/>
            <person name="Seanna McTaggart"/>
            <person name="Kendall Baker"/>
            <person name="Tom Barker"/>
            <person name="Leah Catchpole"/>
            <person name="Alex Durrant"/>
            <person name="Karim Gharbi"/>
            <person name="Naomi Irish"/>
            <person name="Gemy Kaithakottil"/>
            <person name="Debby Ku"/>
            <person name="Aaliyah Providence"/>
            <person name="Felix Shaw"/>
            <person name="David Swarbreck"/>
            <person name="Chris Watkins"/>
            <person name="Ann M. McCartney"/>
            <person name="Giulio Formenti"/>
            <person name="Alice Mouton"/>
            <person name="Noel Vella"/>
            <person name="Bjorn M von Reumont"/>
            <person name="Adriana Vella"/>
            <person name="Wilfried Haerty"/>
        </authorList>
    </citation>
    <scope>NUCLEOTIDE SEQUENCE [LARGE SCALE GENOMIC DNA]</scope>
</reference>
<name>A0ABP1N0D8_XYLVO</name>
<proteinExistence type="inferred from homology"/>
<keyword evidence="6" id="KW-1185">Reference proteome</keyword>
<feature type="signal peptide" evidence="3">
    <location>
        <begin position="1"/>
        <end position="17"/>
    </location>
</feature>